<dbReference type="OrthoDB" id="9990008at2759"/>
<comment type="subcellular location">
    <subcellularLocation>
        <location evidence="1">Nucleus</location>
    </subcellularLocation>
</comment>
<evidence type="ECO:0000256" key="2">
    <source>
        <dbReference type="ARBA" id="ARBA00022723"/>
    </source>
</evidence>
<dbReference type="EMBL" id="VUJU01000929">
    <property type="protein sequence ID" value="KAF0767614.1"/>
    <property type="molecule type" value="Genomic_DNA"/>
</dbReference>
<comment type="caution">
    <text evidence="11">The sequence shown here is derived from an EMBL/GenBank/DDBJ whole genome shotgun (WGS) entry which is preliminary data.</text>
</comment>
<keyword evidence="4 9" id="KW-0862">Zinc</keyword>
<evidence type="ECO:0000256" key="5">
    <source>
        <dbReference type="ARBA" id="ARBA00023038"/>
    </source>
</evidence>
<dbReference type="FunFam" id="2.10.110.10:FF:000006">
    <property type="entry name" value="LIM homeobox transcription factor 1-beta"/>
    <property type="match status" value="1"/>
</dbReference>
<keyword evidence="7 11" id="KW-0371">Homeobox</keyword>
<dbReference type="GO" id="GO:0046872">
    <property type="term" value="F:metal ion binding"/>
    <property type="evidence" value="ECO:0007669"/>
    <property type="project" value="UniProtKB-KW"/>
</dbReference>
<evidence type="ECO:0000256" key="4">
    <source>
        <dbReference type="ARBA" id="ARBA00022833"/>
    </source>
</evidence>
<dbReference type="InterPro" id="IPR001781">
    <property type="entry name" value="Znf_LIM"/>
</dbReference>
<dbReference type="InterPro" id="IPR050453">
    <property type="entry name" value="LIM_Homeobox_TF"/>
</dbReference>
<dbReference type="Gene3D" id="2.10.110.10">
    <property type="entry name" value="Cysteine Rich Protein"/>
    <property type="match status" value="1"/>
</dbReference>
<feature type="domain" description="LIM zinc-binding" evidence="10">
    <location>
        <begin position="28"/>
        <end position="87"/>
    </location>
</feature>
<dbReference type="Pfam" id="PF00412">
    <property type="entry name" value="LIM"/>
    <property type="match status" value="1"/>
</dbReference>
<dbReference type="GO" id="GO:0000981">
    <property type="term" value="F:DNA-binding transcription factor activity, RNA polymerase II-specific"/>
    <property type="evidence" value="ECO:0007669"/>
    <property type="project" value="TreeGrafter"/>
</dbReference>
<keyword evidence="8" id="KW-0539">Nucleus</keyword>
<dbReference type="PANTHER" id="PTHR24208">
    <property type="entry name" value="LIM/HOMEOBOX PROTEIN LHX"/>
    <property type="match status" value="1"/>
</dbReference>
<proteinExistence type="predicted"/>
<keyword evidence="2 9" id="KW-0479">Metal-binding</keyword>
<evidence type="ECO:0000313" key="11">
    <source>
        <dbReference type="EMBL" id="KAF0767614.1"/>
    </source>
</evidence>
<evidence type="ECO:0000256" key="7">
    <source>
        <dbReference type="ARBA" id="ARBA00023155"/>
    </source>
</evidence>
<dbReference type="GO" id="GO:0000977">
    <property type="term" value="F:RNA polymerase II transcription regulatory region sequence-specific DNA binding"/>
    <property type="evidence" value="ECO:0007669"/>
    <property type="project" value="TreeGrafter"/>
</dbReference>
<sequence>MKTALGVVKLKMEPIYGDDPSESAVVSTVCAKCECTIVDRYIMRVSGRSYHERCLKCTTCALKLDRSCFVWNAKLYCRQDYDNSQANICDSLTQIDVWLMDLTLALRTALVLSPEAHEYNLSYNPVKQLDFGRIFVSSC</sequence>
<accession>A0A6G0ZAH3</accession>
<organism evidence="11 12">
    <name type="scientific">Aphis craccivora</name>
    <name type="common">Cowpea aphid</name>
    <dbReference type="NCBI Taxonomy" id="307492"/>
    <lineage>
        <taxon>Eukaryota</taxon>
        <taxon>Metazoa</taxon>
        <taxon>Ecdysozoa</taxon>
        <taxon>Arthropoda</taxon>
        <taxon>Hexapoda</taxon>
        <taxon>Insecta</taxon>
        <taxon>Pterygota</taxon>
        <taxon>Neoptera</taxon>
        <taxon>Paraneoptera</taxon>
        <taxon>Hemiptera</taxon>
        <taxon>Sternorrhyncha</taxon>
        <taxon>Aphidomorpha</taxon>
        <taxon>Aphidoidea</taxon>
        <taxon>Aphididae</taxon>
        <taxon>Aphidini</taxon>
        <taxon>Aphis</taxon>
        <taxon>Aphis</taxon>
    </lineage>
</organism>
<reference evidence="11 12" key="1">
    <citation type="submission" date="2019-08" db="EMBL/GenBank/DDBJ databases">
        <title>Whole genome of Aphis craccivora.</title>
        <authorList>
            <person name="Voronova N.V."/>
            <person name="Shulinski R.S."/>
            <person name="Bandarenka Y.V."/>
            <person name="Zhorov D.G."/>
            <person name="Warner D."/>
        </authorList>
    </citation>
    <scope>NUCLEOTIDE SEQUENCE [LARGE SCALE GENOMIC DNA]</scope>
    <source>
        <strain evidence="11">180601</strain>
        <tissue evidence="11">Whole Body</tissue>
    </source>
</reference>
<evidence type="ECO:0000256" key="3">
    <source>
        <dbReference type="ARBA" id="ARBA00022737"/>
    </source>
</evidence>
<dbReference type="PROSITE" id="PS00478">
    <property type="entry name" value="LIM_DOMAIN_1"/>
    <property type="match status" value="1"/>
</dbReference>
<protein>
    <submittedName>
        <fullName evidence="11">LIM homeobox transcription factor 1-beta-like isoform X1</fullName>
    </submittedName>
</protein>
<dbReference type="SMART" id="SM00132">
    <property type="entry name" value="LIM"/>
    <property type="match status" value="1"/>
</dbReference>
<gene>
    <name evidence="11" type="ORF">FWK35_00011796</name>
</gene>
<evidence type="ECO:0000313" key="12">
    <source>
        <dbReference type="Proteomes" id="UP000478052"/>
    </source>
</evidence>
<dbReference type="GO" id="GO:0030182">
    <property type="term" value="P:neuron differentiation"/>
    <property type="evidence" value="ECO:0007669"/>
    <property type="project" value="TreeGrafter"/>
</dbReference>
<evidence type="ECO:0000256" key="8">
    <source>
        <dbReference type="ARBA" id="ARBA00023242"/>
    </source>
</evidence>
<evidence type="ECO:0000256" key="1">
    <source>
        <dbReference type="ARBA" id="ARBA00004123"/>
    </source>
</evidence>
<evidence type="ECO:0000259" key="10">
    <source>
        <dbReference type="PROSITE" id="PS50023"/>
    </source>
</evidence>
<dbReference type="SUPFAM" id="SSF57716">
    <property type="entry name" value="Glucocorticoid receptor-like (DNA-binding domain)"/>
    <property type="match status" value="1"/>
</dbReference>
<keyword evidence="5 9" id="KW-0440">LIM domain</keyword>
<keyword evidence="6 11" id="KW-0238">DNA-binding</keyword>
<keyword evidence="3" id="KW-0677">Repeat</keyword>
<dbReference type="PANTHER" id="PTHR24208:SF175">
    <property type="entry name" value="FI06571P"/>
    <property type="match status" value="1"/>
</dbReference>
<name>A0A6G0ZAH3_APHCR</name>
<dbReference type="GO" id="GO:0005634">
    <property type="term" value="C:nucleus"/>
    <property type="evidence" value="ECO:0007669"/>
    <property type="project" value="UniProtKB-SubCell"/>
</dbReference>
<dbReference type="AlphaFoldDB" id="A0A6G0ZAH3"/>
<keyword evidence="12" id="KW-1185">Reference proteome</keyword>
<evidence type="ECO:0000256" key="9">
    <source>
        <dbReference type="PROSITE-ProRule" id="PRU00125"/>
    </source>
</evidence>
<dbReference type="PROSITE" id="PS50023">
    <property type="entry name" value="LIM_DOMAIN_2"/>
    <property type="match status" value="1"/>
</dbReference>
<evidence type="ECO:0000256" key="6">
    <source>
        <dbReference type="ARBA" id="ARBA00023125"/>
    </source>
</evidence>
<dbReference type="Proteomes" id="UP000478052">
    <property type="component" value="Unassembled WGS sequence"/>
</dbReference>